<feature type="region of interest" description="Disordered" evidence="6">
    <location>
        <begin position="1"/>
        <end position="76"/>
    </location>
</feature>
<dbReference type="InterPro" id="IPR024862">
    <property type="entry name" value="TRPV"/>
</dbReference>
<feature type="compositionally biased region" description="Low complexity" evidence="6">
    <location>
        <begin position="2055"/>
        <end position="2066"/>
    </location>
</feature>
<feature type="domain" description="Ion transport" evidence="8">
    <location>
        <begin position="1425"/>
        <end position="1676"/>
    </location>
</feature>
<proteinExistence type="predicted"/>
<evidence type="ECO:0000256" key="1">
    <source>
        <dbReference type="ARBA" id="ARBA00004141"/>
    </source>
</evidence>
<dbReference type="GO" id="GO:0005216">
    <property type="term" value="F:monoatomic ion channel activity"/>
    <property type="evidence" value="ECO:0007669"/>
    <property type="project" value="InterPro"/>
</dbReference>
<feature type="transmembrane region" description="Helical" evidence="7">
    <location>
        <begin position="1405"/>
        <end position="1430"/>
    </location>
</feature>
<dbReference type="Proteomes" id="UP000738325">
    <property type="component" value="Unassembled WGS sequence"/>
</dbReference>
<feature type="compositionally biased region" description="Low complexity" evidence="6">
    <location>
        <begin position="1807"/>
        <end position="1821"/>
    </location>
</feature>
<comment type="subcellular location">
    <subcellularLocation>
        <location evidence="1">Membrane</location>
        <topology evidence="1">Multi-pass membrane protein</topology>
    </subcellularLocation>
</comment>
<dbReference type="InterPro" id="IPR005821">
    <property type="entry name" value="Ion_trans_dom"/>
</dbReference>
<feature type="region of interest" description="Disordered" evidence="6">
    <location>
        <begin position="1023"/>
        <end position="1086"/>
    </location>
</feature>
<reference evidence="9" key="1">
    <citation type="journal article" date="2020" name="Fungal Divers.">
        <title>Resolving the Mortierellaceae phylogeny through synthesis of multi-gene phylogenetics and phylogenomics.</title>
        <authorList>
            <person name="Vandepol N."/>
            <person name="Liber J."/>
            <person name="Desiro A."/>
            <person name="Na H."/>
            <person name="Kennedy M."/>
            <person name="Barry K."/>
            <person name="Grigoriev I.V."/>
            <person name="Miller A.N."/>
            <person name="O'Donnell K."/>
            <person name="Stajich J.E."/>
            <person name="Bonito G."/>
        </authorList>
    </citation>
    <scope>NUCLEOTIDE SEQUENCE</scope>
    <source>
        <strain evidence="9">REB-010B</strain>
    </source>
</reference>
<protein>
    <recommendedName>
        <fullName evidence="8">Ion transport domain-containing protein</fullName>
    </recommendedName>
</protein>
<dbReference type="PANTHER" id="PTHR10582">
    <property type="entry name" value="TRANSIENT RECEPTOR POTENTIAL ION CHANNEL PROTEIN"/>
    <property type="match status" value="1"/>
</dbReference>
<feature type="transmembrane region" description="Helical" evidence="7">
    <location>
        <begin position="1609"/>
        <end position="1625"/>
    </location>
</feature>
<feature type="compositionally biased region" description="Polar residues" evidence="6">
    <location>
        <begin position="1893"/>
        <end position="1917"/>
    </location>
</feature>
<feature type="compositionally biased region" description="Basic and acidic residues" evidence="6">
    <location>
        <begin position="418"/>
        <end position="428"/>
    </location>
</feature>
<dbReference type="EMBL" id="JAAAIP010000175">
    <property type="protein sequence ID" value="KAG0323778.1"/>
    <property type="molecule type" value="Genomic_DNA"/>
</dbReference>
<dbReference type="Pfam" id="PF00520">
    <property type="entry name" value="Ion_trans"/>
    <property type="match status" value="1"/>
</dbReference>
<evidence type="ECO:0000256" key="6">
    <source>
        <dbReference type="SAM" id="MobiDB-lite"/>
    </source>
</evidence>
<name>A0A9P6RSA4_9FUNG</name>
<keyword evidence="10" id="KW-1185">Reference proteome</keyword>
<feature type="compositionally biased region" description="Polar residues" evidence="6">
    <location>
        <begin position="7"/>
        <end position="17"/>
    </location>
</feature>
<evidence type="ECO:0000256" key="7">
    <source>
        <dbReference type="SAM" id="Phobius"/>
    </source>
</evidence>
<feature type="transmembrane region" description="Helical" evidence="7">
    <location>
        <begin position="955"/>
        <end position="977"/>
    </location>
</feature>
<feature type="region of interest" description="Disordered" evidence="6">
    <location>
        <begin position="2005"/>
        <end position="2079"/>
    </location>
</feature>
<feature type="compositionally biased region" description="Basic and acidic residues" evidence="6">
    <location>
        <begin position="1046"/>
        <end position="1056"/>
    </location>
</feature>
<evidence type="ECO:0000256" key="4">
    <source>
        <dbReference type="ARBA" id="ARBA00022989"/>
    </source>
</evidence>
<evidence type="ECO:0000313" key="9">
    <source>
        <dbReference type="EMBL" id="KAG0323778.1"/>
    </source>
</evidence>
<feature type="region of interest" description="Disordered" evidence="6">
    <location>
        <begin position="408"/>
        <end position="453"/>
    </location>
</feature>
<feature type="region of interest" description="Disordered" evidence="6">
    <location>
        <begin position="1893"/>
        <end position="1921"/>
    </location>
</feature>
<dbReference type="OrthoDB" id="2330027at2759"/>
<feature type="transmembrane region" description="Helical" evidence="7">
    <location>
        <begin position="1566"/>
        <end position="1589"/>
    </location>
</feature>
<dbReference type="GO" id="GO:0098703">
    <property type="term" value="P:calcium ion import across plasma membrane"/>
    <property type="evidence" value="ECO:0007669"/>
    <property type="project" value="TreeGrafter"/>
</dbReference>
<keyword evidence="4 7" id="KW-1133">Transmembrane helix</keyword>
<feature type="compositionally biased region" description="Basic and acidic residues" evidence="6">
    <location>
        <begin position="2023"/>
        <end position="2033"/>
    </location>
</feature>
<evidence type="ECO:0000256" key="5">
    <source>
        <dbReference type="ARBA" id="ARBA00023136"/>
    </source>
</evidence>
<comment type="caution">
    <text evidence="9">The sequence shown here is derived from an EMBL/GenBank/DDBJ whole genome shotgun (WGS) entry which is preliminary data.</text>
</comment>
<feature type="compositionally biased region" description="Low complexity" evidence="6">
    <location>
        <begin position="1059"/>
        <end position="1079"/>
    </location>
</feature>
<feature type="region of interest" description="Disordered" evidence="6">
    <location>
        <begin position="1807"/>
        <end position="1868"/>
    </location>
</feature>
<evidence type="ECO:0000313" key="10">
    <source>
        <dbReference type="Proteomes" id="UP000738325"/>
    </source>
</evidence>
<gene>
    <name evidence="9" type="ORF">BGZ99_002490</name>
</gene>
<feature type="compositionally biased region" description="Low complexity" evidence="6">
    <location>
        <begin position="495"/>
        <end position="505"/>
    </location>
</feature>
<feature type="transmembrane region" description="Helical" evidence="7">
    <location>
        <begin position="1645"/>
        <end position="1666"/>
    </location>
</feature>
<keyword evidence="5 7" id="KW-0472">Membrane</keyword>
<feature type="region of interest" description="Disordered" evidence="6">
    <location>
        <begin position="491"/>
        <end position="525"/>
    </location>
</feature>
<sequence>MRKTKNPSEGHSTQAIDHSTALHPTTLPRTLQKNDYQALHLIDQDTDDEKHPASSSSRMHSRLPPTSSVKYSRAEDPSNTVHRQFFFIENVTLSRAKNALFSGKSEGPHFKPPPEKIARILPETSTFRLVGKFNNYRSGHYAVRWRVKALEDFYIPNGLHFVVNVVYDAEPDVSGSLDVIMPPHKLSLLAPDRWYNLVLEEKLIIHPHEGTARIEVILCNNENVDRVEYSGFEIEHVEIRPMSMAVDPQGGIPDFVVPKAAMPNFTINASKVPSPIGSSSYIPPSTDVPVTRLAASKSSRFLASLALSEDAAYINVWDMSVIRNPSNPGSSMPRLYNSCAVAIVPHIGIGDLTIGLSISASGDQLVIFQEPKIGEWAEGKRIEKATFQFKVFNNPLVRQSSVVLDMETAGDNNVNNSVDEKGEVKKAAVDNASPPSGGRRPRGGKNAPAPAHPITNDVVQLQEVRWNHAILRNFIGFGEFLPETQLSDTEKKDLNSTLTTSSNASSGGGDPDDAEAGDDSKDTSSKIKSANTVSMFVACNGLYLDVFRITAEKRWSRTHTIALAELQPTLSQRITCKMMMESISSNNFMWLEDGGRSCTIWNLLMGSNVTHISSIENARFKGPTFRGHSKMAISPHESIVALASVDGSLTTYFANTGMAIDDRKFPGYKIEHVGFHAQDDQLFVILRSSITYELSARILDTLQLRSESPANQVPIPTIGSTILAFFYTKGYWNRGVICEAEGPKINCYISHQPPTNKFLKNSETVLTADPDDVVYESSMNSNIQYRLVTGIHRELLPEGDGVSYWVLRVEVWEENLAYKTQKVIFSFVPEPWMRVTTGEVVHPENLQSVFFLPSRNRFDVVRFAVVGMQTLQLWNLPMAENSKCSLQYIWSQPRDDIELQRGGIAYKSTNVRDYYLDTLSTTISMDTETGNTVAEIKVNDKSRKKIVSIPGPGTIGARFAILFCFRSIHLLAAAYAFSSSQSKKSTRDTPQMTFTFEDHAEAIVSFTREHINRMMSIGVYSPSKRFDSSQANASGGDGKNKPKKDKPKEPKKDKPQTDSGRTSSRFSRGRSNSRSGFTSASDSDSNRQALDVSGAVVVGGNIVIHDSDNKWGSDAVSKRLHRIRARTSLSTKASPPAAKTRPDVVTLLTLLLDHAYLQETNHHFVEGLLNTANGDWIPRDNKALNPIKRVIESRDGVLVEAFVDYCIRNAKKYHPAYLMPAVQCLNELSDRYPNVLADMFRKASYVPVHNHDYVASHAVIANPQYGAYLKSSLKFWDWFGPKFEKSNIINDYERPVFSLRSQLPFRTASFLSSLSVEASVREKRLDIFPAKRDVVEEEKRKMQSAYSHKIYVSPFPKLSMYGPYRPWFKDRESTKSAFTDIAGQDFFDSPAMVATLEFKWHKFGFFFWTLRFLVVLTFFLLQVVITALQINSSTLPSDGSAPPGDEIAARYLTHVRPVFKIAIAFGLVLVAYEVRQFLETPRKYMSSPYNYMDLAAYVTPVIGCFLFLQTEVGTIDPETNTDRGPSQIWVMSFAILFLYMNILFELRVIRQLGIVVNIILNITRSITWFFLIFGLFLVSFTHALLHLLHTRRFTPCPPDGCQNSDYPDGYPRGFFGALGATYFFLAGRYDPISTSFQFGSTSFHIMMVIFFFFTAILLLNILIALMNDAFNESKDQGQLAWLKQWSEVIAEVEIFLMGHSARQNRNYFPDYIYYGASEQEAELYESKYYIASKSNLSIENRFLVDIVSVEQNATQLNQRAIMRDVQNLGKDLEKLKRTQDGFTQDITQLTKLMAEFLAQTTTVTTPMTASMPSSSAGMSETASPVENDPPATGASLASTFRTFGTPGPTPPMPPSSGGAGGLPGGVVRSSAVAGAQPRQGVMRHPAPGQKVSTMASETELPATSSQTVHFNSPTTAPGTPAEELSQLISTGPILYDPSSAPGPSGAPGSSARMAPVPYHVDAADTPERATTLPTKLSQSSLKRRFQEKMAVVHTMDNALKAHHAAEENDASHPMYLRPPGRIRSKDDDVLYKTDDEDAVEMMRPLAPVHHHPYPQQHGQASSSSQQHHARSEHHQQQDQ</sequence>
<feature type="transmembrane region" description="Helical" evidence="7">
    <location>
        <begin position="1458"/>
        <end position="1478"/>
    </location>
</feature>
<feature type="compositionally biased region" description="Polar residues" evidence="6">
    <location>
        <begin position="53"/>
        <end position="70"/>
    </location>
</feature>
<evidence type="ECO:0000256" key="3">
    <source>
        <dbReference type="ARBA" id="ARBA00022737"/>
    </source>
</evidence>
<evidence type="ECO:0000259" key="8">
    <source>
        <dbReference type="Pfam" id="PF00520"/>
    </source>
</evidence>
<feature type="transmembrane region" description="Helical" evidence="7">
    <location>
        <begin position="1490"/>
        <end position="1508"/>
    </location>
</feature>
<keyword evidence="2 7" id="KW-0812">Transmembrane</keyword>
<dbReference type="PANTHER" id="PTHR10582:SF2">
    <property type="entry name" value="INACTIVE"/>
    <property type="match status" value="1"/>
</dbReference>
<keyword evidence="3" id="KW-0677">Repeat</keyword>
<dbReference type="GO" id="GO:0005886">
    <property type="term" value="C:plasma membrane"/>
    <property type="evidence" value="ECO:0007669"/>
    <property type="project" value="TreeGrafter"/>
</dbReference>
<evidence type="ECO:0000256" key="2">
    <source>
        <dbReference type="ARBA" id="ARBA00022692"/>
    </source>
</evidence>
<accession>A0A9P6RSA4</accession>
<feature type="transmembrane region" description="Helical" evidence="7">
    <location>
        <begin position="1528"/>
        <end position="1546"/>
    </location>
</feature>
<organism evidence="9 10">
    <name type="scientific">Dissophora globulifera</name>
    <dbReference type="NCBI Taxonomy" id="979702"/>
    <lineage>
        <taxon>Eukaryota</taxon>
        <taxon>Fungi</taxon>
        <taxon>Fungi incertae sedis</taxon>
        <taxon>Mucoromycota</taxon>
        <taxon>Mortierellomycotina</taxon>
        <taxon>Mortierellomycetes</taxon>
        <taxon>Mortierellales</taxon>
        <taxon>Mortierellaceae</taxon>
        <taxon>Dissophora</taxon>
    </lineage>
</organism>